<dbReference type="InterPro" id="IPR025333">
    <property type="entry name" value="DUF4239"/>
</dbReference>
<dbReference type="AlphaFoldDB" id="A0A4R1FUW4"/>
<comment type="caution">
    <text evidence="2">The sequence shown here is derived from an EMBL/GenBank/DDBJ whole genome shotgun (WGS) entry which is preliminary data.</text>
</comment>
<dbReference type="EMBL" id="SMFR01000002">
    <property type="protein sequence ID" value="TCJ97499.1"/>
    <property type="molecule type" value="Genomic_DNA"/>
</dbReference>
<feature type="transmembrane region" description="Helical" evidence="1">
    <location>
        <begin position="66"/>
        <end position="87"/>
    </location>
</feature>
<keyword evidence="1" id="KW-0472">Membrane</keyword>
<dbReference type="Pfam" id="PF14023">
    <property type="entry name" value="Bestrophin-like"/>
    <property type="match status" value="1"/>
</dbReference>
<keyword evidence="3" id="KW-1185">Reference proteome</keyword>
<keyword evidence="1" id="KW-1133">Transmembrane helix</keyword>
<name>A0A4R1FUW4_9NOCA</name>
<proteinExistence type="predicted"/>
<dbReference type="Proteomes" id="UP000294856">
    <property type="component" value="Unassembled WGS sequence"/>
</dbReference>
<feature type="transmembrane region" description="Helical" evidence="1">
    <location>
        <begin position="270"/>
        <end position="290"/>
    </location>
</feature>
<feature type="transmembrane region" description="Helical" evidence="1">
    <location>
        <begin position="107"/>
        <end position="127"/>
    </location>
</feature>
<feature type="transmembrane region" description="Helical" evidence="1">
    <location>
        <begin position="244"/>
        <end position="263"/>
    </location>
</feature>
<sequence length="315" mass="33156">MGGVGDYLEGGSRLPISGTRRASRALAVGLLGYCGTSAFGLASTPLAPLRFRDFSPTSTTKDDSDMLWEALLWVIVAAGLAGTAAYLLRRRGKGHDGEAVNESVGQVFTLVGGLQVVLASFLLIGVLDTNAGAAKAASDEADRLLALQWAGDALSEPARGTVTRAVHAYTGQVIEVEWPAMSSGGTVDDRAWNQLSAVRSSIATSPATDEWQRSRQIAAADRLWEVYEARQTRIEAAGSALSPMMWLALALGAILSVGLSLLFAGTSARIHVVVVASFAAVVTFMIFTIFELQNPYGRAAAVAPTAFDAVLVQLR</sequence>
<organism evidence="2 3">
    <name type="scientific">Nocardia alba</name>
    <dbReference type="NCBI Taxonomy" id="225051"/>
    <lineage>
        <taxon>Bacteria</taxon>
        <taxon>Bacillati</taxon>
        <taxon>Actinomycetota</taxon>
        <taxon>Actinomycetes</taxon>
        <taxon>Mycobacteriales</taxon>
        <taxon>Nocardiaceae</taxon>
        <taxon>Nocardia</taxon>
    </lineage>
</organism>
<evidence type="ECO:0000313" key="2">
    <source>
        <dbReference type="EMBL" id="TCJ97499.1"/>
    </source>
</evidence>
<reference evidence="2 3" key="1">
    <citation type="submission" date="2019-03" db="EMBL/GenBank/DDBJ databases">
        <title>Genomic Encyclopedia of Type Strains, Phase IV (KMG-IV): sequencing the most valuable type-strain genomes for metagenomic binning, comparative biology and taxonomic classification.</title>
        <authorList>
            <person name="Goeker M."/>
        </authorList>
    </citation>
    <scope>NUCLEOTIDE SEQUENCE [LARGE SCALE GENOMIC DNA]</scope>
    <source>
        <strain evidence="2 3">DSM 44684</strain>
    </source>
</reference>
<accession>A0A4R1FUW4</accession>
<feature type="transmembrane region" description="Helical" evidence="1">
    <location>
        <begin position="25"/>
        <end position="46"/>
    </location>
</feature>
<evidence type="ECO:0000313" key="3">
    <source>
        <dbReference type="Proteomes" id="UP000294856"/>
    </source>
</evidence>
<dbReference type="STRING" id="1210063.GCA_001612665_01202"/>
<gene>
    <name evidence="2" type="ORF">DFR71_3541</name>
</gene>
<evidence type="ECO:0000256" key="1">
    <source>
        <dbReference type="SAM" id="Phobius"/>
    </source>
</evidence>
<protein>
    <submittedName>
        <fullName evidence="2">Uncharacterized protein DUF4239</fullName>
    </submittedName>
</protein>
<keyword evidence="1" id="KW-0812">Transmembrane</keyword>